<organism evidence="2 3">
    <name type="scientific">Pararge aegeria aegeria</name>
    <dbReference type="NCBI Taxonomy" id="348720"/>
    <lineage>
        <taxon>Eukaryota</taxon>
        <taxon>Metazoa</taxon>
        <taxon>Ecdysozoa</taxon>
        <taxon>Arthropoda</taxon>
        <taxon>Hexapoda</taxon>
        <taxon>Insecta</taxon>
        <taxon>Pterygota</taxon>
        <taxon>Neoptera</taxon>
        <taxon>Endopterygota</taxon>
        <taxon>Lepidoptera</taxon>
        <taxon>Glossata</taxon>
        <taxon>Ditrysia</taxon>
        <taxon>Papilionoidea</taxon>
        <taxon>Nymphalidae</taxon>
        <taxon>Satyrinae</taxon>
        <taxon>Satyrini</taxon>
        <taxon>Parargina</taxon>
        <taxon>Pararge</taxon>
    </lineage>
</organism>
<protein>
    <submittedName>
        <fullName evidence="2">Jg24369 protein</fullName>
    </submittedName>
</protein>
<dbReference type="EMBL" id="CAKXAJ010001153">
    <property type="protein sequence ID" value="CAH2207739.1"/>
    <property type="molecule type" value="Genomic_DNA"/>
</dbReference>
<dbReference type="Proteomes" id="UP000838756">
    <property type="component" value="Unassembled WGS sequence"/>
</dbReference>
<reference evidence="2" key="1">
    <citation type="submission" date="2022-03" db="EMBL/GenBank/DDBJ databases">
        <authorList>
            <person name="Lindestad O."/>
        </authorList>
    </citation>
    <scope>NUCLEOTIDE SEQUENCE</scope>
</reference>
<gene>
    <name evidence="2" type="primary">jg24369</name>
    <name evidence="2" type="ORF">PAEG_LOCUS359</name>
</gene>
<evidence type="ECO:0000256" key="1">
    <source>
        <dbReference type="SAM" id="MobiDB-lite"/>
    </source>
</evidence>
<proteinExistence type="predicted"/>
<dbReference type="AlphaFoldDB" id="A0A8S4QAL3"/>
<keyword evidence="3" id="KW-1185">Reference proteome</keyword>
<comment type="caution">
    <text evidence="2">The sequence shown here is derived from an EMBL/GenBank/DDBJ whole genome shotgun (WGS) entry which is preliminary data.</text>
</comment>
<sequence>MGIASLMERREEESIGSSNAKEESLVFAEAVETGEIGIGCVKLLCVDVLNRIFIRF</sequence>
<accession>A0A8S4QAL3</accession>
<name>A0A8S4QAL3_9NEOP</name>
<evidence type="ECO:0000313" key="3">
    <source>
        <dbReference type="Proteomes" id="UP000838756"/>
    </source>
</evidence>
<feature type="non-terminal residue" evidence="2">
    <location>
        <position position="56"/>
    </location>
</feature>
<evidence type="ECO:0000313" key="2">
    <source>
        <dbReference type="EMBL" id="CAH2207739.1"/>
    </source>
</evidence>
<feature type="region of interest" description="Disordered" evidence="1">
    <location>
        <begin position="1"/>
        <end position="21"/>
    </location>
</feature>